<reference evidence="4 5" key="1">
    <citation type="submission" date="2020-03" db="EMBL/GenBank/DDBJ databases">
        <title>Genomic Encyclopedia of Type Strains, Phase IV (KMG-IV): sequencing the most valuable type-strain genomes for metagenomic binning, comparative biology and taxonomic classification.</title>
        <authorList>
            <person name="Goeker M."/>
        </authorList>
    </citation>
    <scope>NUCLEOTIDE SEQUENCE [LARGE SCALE GENOMIC DNA]</scope>
    <source>
        <strain evidence="4 5">DSM 101599</strain>
    </source>
</reference>
<dbReference type="Gene3D" id="3.30.1310.10">
    <property type="entry name" value="Nucleoid-associated protein YbaB-like domain"/>
    <property type="match status" value="1"/>
</dbReference>
<proteinExistence type="inferred from homology"/>
<sequence>MFGDMSKMMGQLQEAQKHVEEAKMRLNTVLIDGTSGGGLVNVTVTANREIKKIDINENVLEDKEAVEDYLILALNDALKKAEKINEQEMAIAAKKGMPFGL</sequence>
<dbReference type="NCBIfam" id="TIGR00103">
    <property type="entry name" value="DNA_YbaB_EbfC"/>
    <property type="match status" value="1"/>
</dbReference>
<evidence type="ECO:0000313" key="4">
    <source>
        <dbReference type="EMBL" id="NIJ46090.1"/>
    </source>
</evidence>
<comment type="caution">
    <text evidence="4">The sequence shown here is derived from an EMBL/GenBank/DDBJ whole genome shotgun (WGS) entry which is preliminary data.</text>
</comment>
<comment type="similarity">
    <text evidence="2">Belongs to the YbaB/EbfC family.</text>
</comment>
<evidence type="ECO:0000313" key="5">
    <source>
        <dbReference type="Proteomes" id="UP000745859"/>
    </source>
</evidence>
<dbReference type="EMBL" id="JAASQL010000004">
    <property type="protein sequence ID" value="NIJ46090.1"/>
    <property type="molecule type" value="Genomic_DNA"/>
</dbReference>
<dbReference type="InterPro" id="IPR004401">
    <property type="entry name" value="YbaB/EbfC"/>
</dbReference>
<accession>A0ABX0UE01</accession>
<gene>
    <name evidence="4" type="ORF">FHR24_002568</name>
</gene>
<feature type="coiled-coil region" evidence="3">
    <location>
        <begin position="5"/>
        <end position="32"/>
    </location>
</feature>
<evidence type="ECO:0000256" key="1">
    <source>
        <dbReference type="ARBA" id="ARBA00023125"/>
    </source>
</evidence>
<keyword evidence="2" id="KW-0963">Cytoplasm</keyword>
<evidence type="ECO:0000256" key="3">
    <source>
        <dbReference type="SAM" id="Coils"/>
    </source>
</evidence>
<name>A0ABX0UE01_9FLAO</name>
<dbReference type="Pfam" id="PF02575">
    <property type="entry name" value="YbaB_DNA_bd"/>
    <property type="match status" value="1"/>
</dbReference>
<dbReference type="InterPro" id="IPR036894">
    <property type="entry name" value="YbaB-like_sf"/>
</dbReference>
<comment type="subunit">
    <text evidence="2">Homodimer.</text>
</comment>
<dbReference type="PANTHER" id="PTHR33449">
    <property type="entry name" value="NUCLEOID-ASSOCIATED PROTEIN YBAB"/>
    <property type="match status" value="1"/>
</dbReference>
<dbReference type="RefSeq" id="WP_167189465.1">
    <property type="nucleotide sequence ID" value="NZ_JAASQL010000004.1"/>
</dbReference>
<dbReference type="PANTHER" id="PTHR33449:SF1">
    <property type="entry name" value="NUCLEOID-ASSOCIATED PROTEIN YBAB"/>
    <property type="match status" value="1"/>
</dbReference>
<dbReference type="Proteomes" id="UP000745859">
    <property type="component" value="Unassembled WGS sequence"/>
</dbReference>
<dbReference type="SUPFAM" id="SSF82607">
    <property type="entry name" value="YbaB-like"/>
    <property type="match status" value="1"/>
</dbReference>
<comment type="function">
    <text evidence="2">Binds to DNA and alters its conformation. May be involved in regulation of gene expression, nucleoid organization and DNA protection.</text>
</comment>
<dbReference type="HAMAP" id="MF_00274">
    <property type="entry name" value="DNA_YbaB_EbfC"/>
    <property type="match status" value="1"/>
</dbReference>
<protein>
    <recommendedName>
        <fullName evidence="2">Nucleoid-associated protein FHR24_002568</fullName>
    </recommendedName>
</protein>
<evidence type="ECO:0000256" key="2">
    <source>
        <dbReference type="HAMAP-Rule" id="MF_00274"/>
    </source>
</evidence>
<dbReference type="PIRSF" id="PIRSF004555">
    <property type="entry name" value="UCP004555"/>
    <property type="match status" value="1"/>
</dbReference>
<keyword evidence="3" id="KW-0175">Coiled coil</keyword>
<keyword evidence="5" id="KW-1185">Reference proteome</keyword>
<comment type="subcellular location">
    <subcellularLocation>
        <location evidence="2">Cytoplasm</location>
        <location evidence="2">Nucleoid</location>
    </subcellularLocation>
</comment>
<keyword evidence="1 2" id="KW-0238">DNA-binding</keyword>
<organism evidence="4 5">
    <name type="scientific">Wenyingzhuangia heitensis</name>
    <dbReference type="NCBI Taxonomy" id="1487859"/>
    <lineage>
        <taxon>Bacteria</taxon>
        <taxon>Pseudomonadati</taxon>
        <taxon>Bacteroidota</taxon>
        <taxon>Flavobacteriia</taxon>
        <taxon>Flavobacteriales</taxon>
        <taxon>Flavobacteriaceae</taxon>
        <taxon>Wenyingzhuangia</taxon>
    </lineage>
</organism>